<dbReference type="SMART" id="SM00256">
    <property type="entry name" value="FBOX"/>
    <property type="match status" value="1"/>
</dbReference>
<dbReference type="Proteomes" id="UP000504603">
    <property type="component" value="Unplaced"/>
</dbReference>
<feature type="domain" description="F-box" evidence="1">
    <location>
        <begin position="9"/>
        <end position="49"/>
    </location>
</feature>
<dbReference type="InterPro" id="IPR036047">
    <property type="entry name" value="F-box-like_dom_sf"/>
</dbReference>
<sequence length="265" mass="30299">MDVDRISLLPDSLLHHILSSLNTKLAVQTCVLSKRWRSVWFRIPTLNFDFDSYPFEESTRNNPKSKEKSFKRFIFKVMSEHRGYIQKLSYSSPRFHGMNVMTLSICYAQCHNVKELYITADSYDSTIWCLSACDFLTVLKVSHVLVYHDLGSLVLPCLRILVVESLWKKPGYDDDGGGGYGREQLNEETFLGCPNLECLTLINYGDLESTCISAPTLESLEIGASSHWELTFPKLKLCTPNLKRAKFENVLPFLRGMAHVGQRWG</sequence>
<dbReference type="PANTHER" id="PTHR32212:SF461">
    <property type="entry name" value="F-BOX DOMAIN-CONTAINING PROTEIN"/>
    <property type="match status" value="1"/>
</dbReference>
<dbReference type="SUPFAM" id="SSF81383">
    <property type="entry name" value="F-box domain"/>
    <property type="match status" value="1"/>
</dbReference>
<dbReference type="AlphaFoldDB" id="A0A6J1CJ42"/>
<reference evidence="3" key="1">
    <citation type="submission" date="2025-08" db="UniProtKB">
        <authorList>
            <consortium name="RefSeq"/>
        </authorList>
    </citation>
    <scope>IDENTIFICATION</scope>
    <source>
        <strain evidence="3">OHB3-1</strain>
    </source>
</reference>
<dbReference type="Gene3D" id="3.80.10.10">
    <property type="entry name" value="Ribonuclease Inhibitor"/>
    <property type="match status" value="1"/>
</dbReference>
<organism evidence="2 3">
    <name type="scientific">Momordica charantia</name>
    <name type="common">Bitter gourd</name>
    <name type="synonym">Balsam pear</name>
    <dbReference type="NCBI Taxonomy" id="3673"/>
    <lineage>
        <taxon>Eukaryota</taxon>
        <taxon>Viridiplantae</taxon>
        <taxon>Streptophyta</taxon>
        <taxon>Embryophyta</taxon>
        <taxon>Tracheophyta</taxon>
        <taxon>Spermatophyta</taxon>
        <taxon>Magnoliopsida</taxon>
        <taxon>eudicotyledons</taxon>
        <taxon>Gunneridae</taxon>
        <taxon>Pentapetalae</taxon>
        <taxon>rosids</taxon>
        <taxon>fabids</taxon>
        <taxon>Cucurbitales</taxon>
        <taxon>Cucurbitaceae</taxon>
        <taxon>Momordiceae</taxon>
        <taxon>Momordica</taxon>
    </lineage>
</organism>
<evidence type="ECO:0000259" key="1">
    <source>
        <dbReference type="SMART" id="SM00256"/>
    </source>
</evidence>
<evidence type="ECO:0000313" key="3">
    <source>
        <dbReference type="RefSeq" id="XP_022141790.1"/>
    </source>
</evidence>
<proteinExistence type="predicted"/>
<dbReference type="SUPFAM" id="SSF52047">
    <property type="entry name" value="RNI-like"/>
    <property type="match status" value="1"/>
</dbReference>
<keyword evidence="2" id="KW-1185">Reference proteome</keyword>
<dbReference type="KEGG" id="mcha:111012076"/>
<evidence type="ECO:0000313" key="2">
    <source>
        <dbReference type="Proteomes" id="UP000504603"/>
    </source>
</evidence>
<dbReference type="RefSeq" id="XP_022141790.1">
    <property type="nucleotide sequence ID" value="XM_022286098.1"/>
</dbReference>
<dbReference type="CDD" id="cd22160">
    <property type="entry name" value="F-box_AtFBL13-like"/>
    <property type="match status" value="1"/>
</dbReference>
<dbReference type="InterPro" id="IPR032675">
    <property type="entry name" value="LRR_dom_sf"/>
</dbReference>
<dbReference type="InterPro" id="IPR001810">
    <property type="entry name" value="F-box_dom"/>
</dbReference>
<protein>
    <submittedName>
        <fullName evidence="3">F-box/FBD/LRR-repeat protein At1g16930-like</fullName>
    </submittedName>
</protein>
<dbReference type="InterPro" id="IPR053781">
    <property type="entry name" value="F-box_AtFBL13-like"/>
</dbReference>
<dbReference type="Pfam" id="PF00646">
    <property type="entry name" value="F-box"/>
    <property type="match status" value="1"/>
</dbReference>
<gene>
    <name evidence="3" type="primary">LOC111012076</name>
</gene>
<accession>A0A6J1CJ42</accession>
<dbReference type="OrthoDB" id="1848700at2759"/>
<dbReference type="GeneID" id="111012076"/>
<dbReference type="PANTHER" id="PTHR32212">
    <property type="entry name" value="CYCLIN-LIKE F-BOX"/>
    <property type="match status" value="1"/>
</dbReference>
<name>A0A6J1CJ42_MOMCH</name>